<dbReference type="InterPro" id="IPR006315">
    <property type="entry name" value="OM_autotransptr_brl_dom"/>
</dbReference>
<name>A0ABN1GIS5_9HYPH</name>
<sequence>MLELTSSQEWKVNSKTGIITQLVYPDFPASISLDHHQLRLTAIGSGNAFILNGTITGTGSLAFQGAGLTYLEAVNTYSGGNFFEGGSAVISNDANLGDPSSELNFNSGTLKISNSLSTDRDIILQNGGGTLDVQGNRLELNGQISGDGALHLTGAGELILNGENTSSGGFVAETGLAKANIATHAFGSGILTVKNGATVDFMDFNQTVGGLSGDGEILLGHADLTLEQTSDANFSGTITGGQNLIKTGETTQILSGSSHYQGDTFVHDGILAQGAFNAFNALSAHFITAKGALDLGGFSTALPSLSNEGELYFNGTGGTILQIHGDYQGSGTIYMNSVLADDSSKTDMLLIGGHSSGTSTIIINNRGGLGAQTINGIKLIEVAGTANGNFELQGDYVTKDGQPAIMTPSAYAYTLRKNTKKDMQNRATAPESWYLVSEQTTSPEEAGSEEEPNGGEGNNQGGTTPRYSPSALTYQSYTATLQNLNQLPSLRQRTGNRYFANQLNPTAFWARTEAGYDHLQSNGTTGHLNQNINTYRLQAGIDGQFYEEDFGKLIASLSGQYGKARARIDNVYGDGTIDSQALGLSGALTWYGSNGFYLDSQAQSNWFESDLSVKATKPTLARHHKGFGYALSIEAGQNLNIDEHWSLTPQAQFIWSSVDFKNFTDPYGAVVENRKGERASARIGLALNYDSETSGTHGSTVKQSLYGIANLHQDFSSTQKVKITAMELTSRQDRTWAELGGGGSYSWNNNSYKLYGEGMAKTSLNHFGKSYSVKGSVGFKVNW</sequence>
<accession>A0ABN1GIS5</accession>
<organism evidence="4 5">
    <name type="scientific">Paenochrobactrum glaciei</name>
    <dbReference type="NCBI Taxonomy" id="486407"/>
    <lineage>
        <taxon>Bacteria</taxon>
        <taxon>Pseudomonadati</taxon>
        <taxon>Pseudomonadota</taxon>
        <taxon>Alphaproteobacteria</taxon>
        <taxon>Hyphomicrobiales</taxon>
        <taxon>Brucellaceae</taxon>
        <taxon>Paenochrobactrum</taxon>
    </lineage>
</organism>
<dbReference type="Pfam" id="PF18883">
    <property type="entry name" value="AC_1"/>
    <property type="match status" value="1"/>
</dbReference>
<dbReference type="InterPro" id="IPR043990">
    <property type="entry name" value="AC_1"/>
</dbReference>
<dbReference type="SMART" id="SM00869">
    <property type="entry name" value="Autotransporter"/>
    <property type="match status" value="1"/>
</dbReference>
<evidence type="ECO:0000313" key="5">
    <source>
        <dbReference type="Proteomes" id="UP001424441"/>
    </source>
</evidence>
<dbReference type="SUPFAM" id="SSF103515">
    <property type="entry name" value="Autotransporter"/>
    <property type="match status" value="1"/>
</dbReference>
<dbReference type="CDD" id="cd01344">
    <property type="entry name" value="PL2_Passenger_AT"/>
    <property type="match status" value="1"/>
</dbReference>
<dbReference type="Gene3D" id="2.160.20.20">
    <property type="match status" value="1"/>
</dbReference>
<feature type="domain" description="Autotransporter" evidence="3">
    <location>
        <begin position="501"/>
        <end position="783"/>
    </location>
</feature>
<keyword evidence="5" id="KW-1185">Reference proteome</keyword>
<evidence type="ECO:0000259" key="3">
    <source>
        <dbReference type="PROSITE" id="PS51208"/>
    </source>
</evidence>
<dbReference type="SUPFAM" id="SSF51126">
    <property type="entry name" value="Pectin lyase-like"/>
    <property type="match status" value="1"/>
</dbReference>
<reference evidence="4 5" key="1">
    <citation type="journal article" date="2019" name="Int. J. Syst. Evol. Microbiol.">
        <title>The Global Catalogue of Microorganisms (GCM) 10K type strain sequencing project: providing services to taxonomists for standard genome sequencing and annotation.</title>
        <authorList>
            <consortium name="The Broad Institute Genomics Platform"/>
            <consortium name="The Broad Institute Genome Sequencing Center for Infectious Disease"/>
            <person name="Wu L."/>
            <person name="Ma J."/>
        </authorList>
    </citation>
    <scope>NUCLEOTIDE SEQUENCE [LARGE SCALE GENOMIC DNA]</scope>
    <source>
        <strain evidence="4 5">JCM 15115</strain>
    </source>
</reference>
<dbReference type="InterPro" id="IPR036709">
    <property type="entry name" value="Autotransporte_beta_dom_sf"/>
</dbReference>
<proteinExistence type="predicted"/>
<evidence type="ECO:0000313" key="4">
    <source>
        <dbReference type="EMBL" id="GAA0612344.1"/>
    </source>
</evidence>
<dbReference type="PANTHER" id="PTHR35037:SF3">
    <property type="entry name" value="C-TERMINAL REGION OF AIDA-LIKE PROTEIN"/>
    <property type="match status" value="1"/>
</dbReference>
<feature type="region of interest" description="Disordered" evidence="2">
    <location>
        <begin position="422"/>
        <end position="470"/>
    </location>
</feature>
<dbReference type="Proteomes" id="UP001424441">
    <property type="component" value="Unassembled WGS sequence"/>
</dbReference>
<keyword evidence="1" id="KW-0732">Signal</keyword>
<dbReference type="InterPro" id="IPR005546">
    <property type="entry name" value="Autotransporte_beta"/>
</dbReference>
<dbReference type="Pfam" id="PF12951">
    <property type="entry name" value="PATR"/>
    <property type="match status" value="2"/>
</dbReference>
<dbReference type="EMBL" id="BAAADE010000009">
    <property type="protein sequence ID" value="GAA0612344.1"/>
    <property type="molecule type" value="Genomic_DNA"/>
</dbReference>
<evidence type="ECO:0000256" key="2">
    <source>
        <dbReference type="SAM" id="MobiDB-lite"/>
    </source>
</evidence>
<dbReference type="PROSITE" id="PS51208">
    <property type="entry name" value="AUTOTRANSPORTER"/>
    <property type="match status" value="1"/>
</dbReference>
<dbReference type="Pfam" id="PF03797">
    <property type="entry name" value="Autotransporter"/>
    <property type="match status" value="1"/>
</dbReference>
<dbReference type="Gene3D" id="2.40.128.130">
    <property type="entry name" value="Autotransporter beta-domain"/>
    <property type="match status" value="1"/>
</dbReference>
<dbReference type="PANTHER" id="PTHR35037">
    <property type="entry name" value="C-TERMINAL REGION OF AIDA-LIKE PROTEIN"/>
    <property type="match status" value="1"/>
</dbReference>
<dbReference type="RefSeq" id="WP_343807271.1">
    <property type="nucleotide sequence ID" value="NZ_BAAADE010000009.1"/>
</dbReference>
<dbReference type="InterPro" id="IPR051551">
    <property type="entry name" value="Autotransporter_adhesion"/>
</dbReference>
<comment type="caution">
    <text evidence="4">The sequence shown here is derived from an EMBL/GenBank/DDBJ whole genome shotgun (WGS) entry which is preliminary data.</text>
</comment>
<dbReference type="InterPro" id="IPR012332">
    <property type="entry name" value="Autotransporter_pectin_lyase_C"/>
</dbReference>
<dbReference type="InterPro" id="IPR013425">
    <property type="entry name" value="Autotrns_rpt"/>
</dbReference>
<gene>
    <name evidence="4" type="ORF">GCM10008943_29760</name>
</gene>
<dbReference type="NCBIfam" id="TIGR02601">
    <property type="entry name" value="autotrns_rpt"/>
    <property type="match status" value="1"/>
</dbReference>
<dbReference type="NCBIfam" id="TIGR01414">
    <property type="entry name" value="autotrans_barl"/>
    <property type="match status" value="1"/>
</dbReference>
<dbReference type="InterPro" id="IPR011050">
    <property type="entry name" value="Pectin_lyase_fold/virulence"/>
</dbReference>
<evidence type="ECO:0000256" key="1">
    <source>
        <dbReference type="ARBA" id="ARBA00022729"/>
    </source>
</evidence>
<protein>
    <recommendedName>
        <fullName evidence="3">Autotransporter domain-containing protein</fullName>
    </recommendedName>
</protein>